<evidence type="ECO:0000313" key="14">
    <source>
        <dbReference type="EMBL" id="MBU5483267.1"/>
    </source>
</evidence>
<feature type="coiled-coil region" evidence="10">
    <location>
        <begin position="664"/>
        <end position="691"/>
    </location>
</feature>
<evidence type="ECO:0000259" key="13">
    <source>
        <dbReference type="PROSITE" id="PS50885"/>
    </source>
</evidence>
<feature type="domain" description="HAMP" evidence="13">
    <location>
        <begin position="330"/>
        <end position="385"/>
    </location>
</feature>
<evidence type="ECO:0000256" key="1">
    <source>
        <dbReference type="ARBA" id="ARBA00004651"/>
    </source>
</evidence>
<evidence type="ECO:0000256" key="3">
    <source>
        <dbReference type="ARBA" id="ARBA00022500"/>
    </source>
</evidence>
<dbReference type="CDD" id="cd12912">
    <property type="entry name" value="PDC2_MCP_like"/>
    <property type="match status" value="1"/>
</dbReference>
<evidence type="ECO:0000256" key="5">
    <source>
        <dbReference type="ARBA" id="ARBA00022989"/>
    </source>
</evidence>
<dbReference type="InterPro" id="IPR033479">
    <property type="entry name" value="dCache_1"/>
</dbReference>
<dbReference type="Proteomes" id="UP000726170">
    <property type="component" value="Unassembled WGS sequence"/>
</dbReference>
<evidence type="ECO:0000256" key="9">
    <source>
        <dbReference type="PROSITE-ProRule" id="PRU00284"/>
    </source>
</evidence>
<dbReference type="Pfam" id="PF00015">
    <property type="entry name" value="MCPsignal"/>
    <property type="match status" value="1"/>
</dbReference>
<protein>
    <submittedName>
        <fullName evidence="14">Methyl-accepting chemotaxis protein</fullName>
    </submittedName>
</protein>
<keyword evidence="5 11" id="KW-1133">Transmembrane helix</keyword>
<evidence type="ECO:0000256" key="2">
    <source>
        <dbReference type="ARBA" id="ARBA00022475"/>
    </source>
</evidence>
<keyword evidence="6 11" id="KW-0472">Membrane</keyword>
<sequence length="691" mass="76859">MKKKKLSLTSFSNKLIISILAITLIPIICLGIYAKAVVEKEFKNNFIESSTREVTQIDNAMNIFFDTVKENCEMLANNEYVKKSDKSITSYLNINQDMQMTPSKNGGIEQKIYEEYLEFSKSHKKSAYVYMATKEGGLVQWPEGKIPAKYDPRQRPFYELVKENNWTTARTDPYYVPVDKSVVVSTSTAIRGANGEVIGVQGLDVSIKELTEMVKNIKIGNEGYVILTDKDGNILAHPKRDDVDFKNVSTLDIPSLTDKMATTDGSFETTIDGGQHLVNIYTSPNLGWKYISIIHKSEFLNSIKELETVLLILLGIFAVCTVIFSFGFSKTVSKPIKIIEQCLNNIKEGDFTKEIPKELLNRNDEFKNLAISIDLMQNTLNSLIGNIRNSVKILNSSYGDLVLASEQTKSATNDIALSIEQVAYGANNEAKDLEIGTVKLNELTNNLDIVNEKNSTMNELTIKTDELSNKGLNIVSLLIDKSNEVQHSVENVNNVIDDMGDMSREIGTITATIEQIAEQTNLLALNAAIEAARAGEHGKGFAVVADEVRKLAEQSSEYSKSIKDLIEKIQNQLESAVEGVDKSKKITYENNVYVSDTREAFENISKSVKQLADSVSEIRKYNDDINLKKNDVLNIITNISAGAEETAASAEEVSSATQQQNASMEELINNVENIKSLAENMNEAIEKFKVK</sequence>
<keyword evidence="7 9" id="KW-0807">Transducer</keyword>
<dbReference type="CDD" id="cd11386">
    <property type="entry name" value="MCP_signal"/>
    <property type="match status" value="1"/>
</dbReference>
<keyword evidence="2" id="KW-1003">Cell membrane</keyword>
<feature type="transmembrane region" description="Helical" evidence="11">
    <location>
        <begin position="15"/>
        <end position="34"/>
    </location>
</feature>
<dbReference type="PANTHER" id="PTHR32089:SF112">
    <property type="entry name" value="LYSOZYME-LIKE PROTEIN-RELATED"/>
    <property type="match status" value="1"/>
</dbReference>
<evidence type="ECO:0000259" key="12">
    <source>
        <dbReference type="PROSITE" id="PS50111"/>
    </source>
</evidence>
<evidence type="ECO:0000313" key="15">
    <source>
        <dbReference type="Proteomes" id="UP000726170"/>
    </source>
</evidence>
<keyword evidence="10" id="KW-0175">Coiled coil</keyword>
<dbReference type="InterPro" id="IPR004089">
    <property type="entry name" value="MCPsignal_dom"/>
</dbReference>
<dbReference type="PROSITE" id="PS50111">
    <property type="entry name" value="CHEMOTAXIS_TRANSDUC_2"/>
    <property type="match status" value="1"/>
</dbReference>
<evidence type="ECO:0000256" key="8">
    <source>
        <dbReference type="ARBA" id="ARBA00029447"/>
    </source>
</evidence>
<dbReference type="InterPro" id="IPR003660">
    <property type="entry name" value="HAMP_dom"/>
</dbReference>
<accession>A0ABS6EDP4</accession>
<keyword evidence="4 11" id="KW-0812">Transmembrane</keyword>
<keyword evidence="3" id="KW-0145">Chemotaxis</keyword>
<comment type="subcellular location">
    <subcellularLocation>
        <location evidence="1">Cell membrane</location>
        <topology evidence="1">Multi-pass membrane protein</topology>
    </subcellularLocation>
</comment>
<feature type="domain" description="Methyl-accepting transducer" evidence="12">
    <location>
        <begin position="404"/>
        <end position="661"/>
    </location>
</feature>
<evidence type="ECO:0000256" key="7">
    <source>
        <dbReference type="ARBA" id="ARBA00023224"/>
    </source>
</evidence>
<keyword evidence="15" id="KW-1185">Reference proteome</keyword>
<dbReference type="CDD" id="cd06225">
    <property type="entry name" value="HAMP"/>
    <property type="match status" value="1"/>
</dbReference>
<reference evidence="14 15" key="1">
    <citation type="submission" date="2021-06" db="EMBL/GenBank/DDBJ databases">
        <authorList>
            <person name="Sun Q."/>
            <person name="Li D."/>
        </authorList>
    </citation>
    <scope>NUCLEOTIDE SEQUENCE [LARGE SCALE GENOMIC DNA]</scope>
    <source>
        <strain evidence="14 15">MSJ-11</strain>
    </source>
</reference>
<dbReference type="SMART" id="SM00283">
    <property type="entry name" value="MA"/>
    <property type="match status" value="1"/>
</dbReference>
<dbReference type="PROSITE" id="PS50885">
    <property type="entry name" value="HAMP"/>
    <property type="match status" value="1"/>
</dbReference>
<comment type="caution">
    <text evidence="14">The sequence shown here is derived from an EMBL/GenBank/DDBJ whole genome shotgun (WGS) entry which is preliminary data.</text>
</comment>
<comment type="similarity">
    <text evidence="8">Belongs to the methyl-accepting chemotaxis (MCP) protein family.</text>
</comment>
<evidence type="ECO:0000256" key="10">
    <source>
        <dbReference type="SAM" id="Coils"/>
    </source>
</evidence>
<proteinExistence type="inferred from homology"/>
<organism evidence="14 15">
    <name type="scientific">Clostridium mobile</name>
    <dbReference type="NCBI Taxonomy" id="2841512"/>
    <lineage>
        <taxon>Bacteria</taxon>
        <taxon>Bacillati</taxon>
        <taxon>Bacillota</taxon>
        <taxon>Clostridia</taxon>
        <taxon>Eubacteriales</taxon>
        <taxon>Clostridiaceae</taxon>
        <taxon>Clostridium</taxon>
    </lineage>
</organism>
<dbReference type="RefSeq" id="WP_216437661.1">
    <property type="nucleotide sequence ID" value="NZ_JAHLQF010000001.1"/>
</dbReference>
<evidence type="ECO:0000256" key="4">
    <source>
        <dbReference type="ARBA" id="ARBA00022692"/>
    </source>
</evidence>
<dbReference type="PANTHER" id="PTHR32089">
    <property type="entry name" value="METHYL-ACCEPTING CHEMOTAXIS PROTEIN MCPB"/>
    <property type="match status" value="1"/>
</dbReference>
<gene>
    <name evidence="14" type="ORF">KQI86_02935</name>
</gene>
<dbReference type="Pfam" id="PF02743">
    <property type="entry name" value="dCache_1"/>
    <property type="match status" value="1"/>
</dbReference>
<dbReference type="EMBL" id="JAHLQF010000001">
    <property type="protein sequence ID" value="MBU5483267.1"/>
    <property type="molecule type" value="Genomic_DNA"/>
</dbReference>
<evidence type="ECO:0000256" key="6">
    <source>
        <dbReference type="ARBA" id="ARBA00023136"/>
    </source>
</evidence>
<evidence type="ECO:0000256" key="11">
    <source>
        <dbReference type="SAM" id="Phobius"/>
    </source>
</evidence>
<name>A0ABS6EDP4_9CLOT</name>
<feature type="transmembrane region" description="Helical" evidence="11">
    <location>
        <begin position="309"/>
        <end position="328"/>
    </location>
</feature>
<feature type="coiled-coil region" evidence="10">
    <location>
        <begin position="440"/>
        <end position="470"/>
    </location>
</feature>